<dbReference type="Gene3D" id="2.30.29.30">
    <property type="entry name" value="Pleckstrin-homology domain (PH domain)/Phosphotyrosine-binding domain (PTB)"/>
    <property type="match status" value="1"/>
</dbReference>
<feature type="compositionally biased region" description="Pro residues" evidence="1">
    <location>
        <begin position="459"/>
        <end position="483"/>
    </location>
</feature>
<dbReference type="InterPro" id="IPR013625">
    <property type="entry name" value="PTB"/>
</dbReference>
<dbReference type="GO" id="GO:0007266">
    <property type="term" value="P:Rho protein signal transduction"/>
    <property type="evidence" value="ECO:0007669"/>
    <property type="project" value="TreeGrafter"/>
</dbReference>
<dbReference type="InterPro" id="IPR055093">
    <property type="entry name" value="EPS8_2nd"/>
</dbReference>
<dbReference type="InterPro" id="IPR011993">
    <property type="entry name" value="PH-like_dom_sf"/>
</dbReference>
<dbReference type="SUPFAM" id="SSF50729">
    <property type="entry name" value="PH domain-like"/>
    <property type="match status" value="1"/>
</dbReference>
<dbReference type="InterPro" id="IPR033928">
    <property type="entry name" value="EPS8_PTB"/>
</dbReference>
<dbReference type="Ensembl" id="ENSGMOT00000008796.2">
    <property type="protein sequence ID" value="ENSGMOP00000008555.2"/>
    <property type="gene ID" value="ENSGMOG00000007993.2"/>
</dbReference>
<dbReference type="CDD" id="cd01210">
    <property type="entry name" value="PTB_EPS8"/>
    <property type="match status" value="1"/>
</dbReference>
<feature type="domain" description="EPS8 spectrin-like" evidence="3">
    <location>
        <begin position="275"/>
        <end position="420"/>
    </location>
</feature>
<evidence type="ECO:0000313" key="4">
    <source>
        <dbReference type="Ensembl" id="ENSGMOP00000008555.2"/>
    </source>
</evidence>
<accession>A0A8C5F640</accession>
<reference evidence="4" key="1">
    <citation type="submission" date="2025-08" db="UniProtKB">
        <authorList>
            <consortium name="Ensembl"/>
        </authorList>
    </citation>
    <scope>IDENTIFICATION</scope>
</reference>
<protein>
    <submittedName>
        <fullName evidence="4">EPS8 signaling adaptor L3a</fullName>
    </submittedName>
</protein>
<dbReference type="PANTHER" id="PTHR12287:SF22">
    <property type="entry name" value="EPIDERMAL GROWTH FACTOR RECEPTOR KINASE SUBSTRATE 8-LIKE PROTEIN 3"/>
    <property type="match status" value="1"/>
</dbReference>
<evidence type="ECO:0000259" key="2">
    <source>
        <dbReference type="Pfam" id="PF08416"/>
    </source>
</evidence>
<feature type="region of interest" description="Disordered" evidence="1">
    <location>
        <begin position="187"/>
        <end position="265"/>
    </location>
</feature>
<dbReference type="OMA" id="ANSAYMK"/>
<feature type="region of interest" description="Disordered" evidence="1">
    <location>
        <begin position="1"/>
        <end position="41"/>
    </location>
</feature>
<feature type="region of interest" description="Disordered" evidence="1">
    <location>
        <begin position="440"/>
        <end position="487"/>
    </location>
</feature>
<reference evidence="4" key="2">
    <citation type="submission" date="2025-09" db="UniProtKB">
        <authorList>
            <consortium name="Ensembl"/>
        </authorList>
    </citation>
    <scope>IDENTIFICATION</scope>
</reference>
<dbReference type="InterPro" id="IPR039801">
    <property type="entry name" value="EPS8-like"/>
</dbReference>
<dbReference type="GO" id="GO:0003779">
    <property type="term" value="F:actin binding"/>
    <property type="evidence" value="ECO:0007669"/>
    <property type="project" value="TreeGrafter"/>
</dbReference>
<dbReference type="AlphaFoldDB" id="A0A8C5F640"/>
<dbReference type="Proteomes" id="UP000694546">
    <property type="component" value="Chromosome 13"/>
</dbReference>
<evidence type="ECO:0000313" key="5">
    <source>
        <dbReference type="Proteomes" id="UP000694546"/>
    </source>
</evidence>
<dbReference type="PANTHER" id="PTHR12287">
    <property type="entry name" value="EPIDERMAL GROWTH FACTOR RECEPTOR KINASE SUBSTRATE EPS8-RELATED PROTEIN"/>
    <property type="match status" value="1"/>
</dbReference>
<dbReference type="GO" id="GO:0031982">
    <property type="term" value="C:vesicle"/>
    <property type="evidence" value="ECO:0007669"/>
    <property type="project" value="TreeGrafter"/>
</dbReference>
<dbReference type="Pfam" id="PF22975">
    <property type="entry name" value="EPS8_2nd"/>
    <property type="match status" value="1"/>
</dbReference>
<evidence type="ECO:0000256" key="1">
    <source>
        <dbReference type="SAM" id="MobiDB-lite"/>
    </source>
</evidence>
<dbReference type="GO" id="GO:0032587">
    <property type="term" value="C:ruffle membrane"/>
    <property type="evidence" value="ECO:0007669"/>
    <property type="project" value="TreeGrafter"/>
</dbReference>
<sequence length="497" mass="55689">MSGRSSPFGNNTNSYAGSIQSDRSGNSDDGSQVSNLSRPSARSIYSQRKEYASSINKILDKFQYRVEHLITCELDGKELQGVADCVERLNLLEGMGRVWGQNMFLEVRGSDLHLCDIETREELESLPLNSIVELRAVMDSEVYHSLLTMCVKVRRTSSVFLFQCDELKADFIKKDLSRALLRSQKENYSGPPVSMVPKHQIRPSPAPQPRNWNPPEDPVSTWSSPDYGEESDAGTPVPPREEYTQRVRERTPSPQPSYTSEEELPQILPYTERDRNVDILNHIFTDLEIFMGQIAASEAKHEKKNKKKWKKKTKKKKALEGMPPVEEFFTCLQKIKFGFNLLPELNGKISDPSASDFVHNLFTTLAFVHARCPPDLSSTVVAPLLTPECFRLLSEEANPEEDALWQSLGDPWNIPSTKWPEDDDDIPTYTLAFLDGWQPPEVSKGSPAVRPAKRKATPRPAPAARPAPAPAASPAPSPAPRPGPSQVSFCTRLYSVH</sequence>
<feature type="compositionally biased region" description="Basic and acidic residues" evidence="1">
    <location>
        <begin position="239"/>
        <end position="251"/>
    </location>
</feature>
<keyword evidence="5" id="KW-1185">Reference proteome</keyword>
<name>A0A8C5F640_GADMO</name>
<organism evidence="4 5">
    <name type="scientific">Gadus morhua</name>
    <name type="common">Atlantic cod</name>
    <dbReference type="NCBI Taxonomy" id="8049"/>
    <lineage>
        <taxon>Eukaryota</taxon>
        <taxon>Metazoa</taxon>
        <taxon>Chordata</taxon>
        <taxon>Craniata</taxon>
        <taxon>Vertebrata</taxon>
        <taxon>Euteleostomi</taxon>
        <taxon>Actinopterygii</taxon>
        <taxon>Neopterygii</taxon>
        <taxon>Teleostei</taxon>
        <taxon>Neoteleostei</taxon>
        <taxon>Acanthomorphata</taxon>
        <taxon>Zeiogadaria</taxon>
        <taxon>Gadariae</taxon>
        <taxon>Gadiformes</taxon>
        <taxon>Gadoidei</taxon>
        <taxon>Gadidae</taxon>
        <taxon>Gadus</taxon>
    </lineage>
</organism>
<proteinExistence type="predicted"/>
<dbReference type="GO" id="GO:0035023">
    <property type="term" value="P:regulation of Rho protein signal transduction"/>
    <property type="evidence" value="ECO:0007669"/>
    <property type="project" value="TreeGrafter"/>
</dbReference>
<dbReference type="Pfam" id="PF08416">
    <property type="entry name" value="PTB"/>
    <property type="match status" value="1"/>
</dbReference>
<dbReference type="GO" id="GO:1900029">
    <property type="term" value="P:positive regulation of ruffle assembly"/>
    <property type="evidence" value="ECO:0007669"/>
    <property type="project" value="TreeGrafter"/>
</dbReference>
<evidence type="ECO:0000259" key="3">
    <source>
        <dbReference type="Pfam" id="PF22975"/>
    </source>
</evidence>
<feature type="domain" description="PTB" evidence="2">
    <location>
        <begin position="63"/>
        <end position="184"/>
    </location>
</feature>
<dbReference type="GeneTree" id="ENSGT00940000158169"/>